<dbReference type="GO" id="GO:0005516">
    <property type="term" value="F:calmodulin binding"/>
    <property type="evidence" value="ECO:0007669"/>
    <property type="project" value="UniProtKB-KW"/>
</dbReference>
<feature type="region of interest" description="Disordered" evidence="3">
    <location>
        <begin position="246"/>
        <end position="265"/>
    </location>
</feature>
<dbReference type="PANTHER" id="PTHR32295">
    <property type="entry name" value="IQ-DOMAIN 5-RELATED"/>
    <property type="match status" value="1"/>
</dbReference>
<name>A0AAN7Q968_9MYRT</name>
<feature type="compositionally biased region" description="Low complexity" evidence="3">
    <location>
        <begin position="351"/>
        <end position="363"/>
    </location>
</feature>
<evidence type="ECO:0000313" key="5">
    <source>
        <dbReference type="Proteomes" id="UP001345219"/>
    </source>
</evidence>
<sequence length="463" mass="51948">MGKKGGWFSAVRKALIPDHKEKKDQRPHKSKKRWLGRHSRTYEVPCDTGGGLAIAIPPSPPSPLPSHRLAYGDLKLNHLEIERNRHAYSLVLATAGAVAAVAAEVVRLTSFSYFSFKSREITAAVKIQTAFRAYTARRASRPPGGMVRLKDLMEGGSVKRQTAKALQYTQTLARVQSQIRARRIRMSEQNRALGKQLEYRREKELVKLKLGVEWKDSKRSKEQMEKRLQNRHEASIRRERALAYALSHQPTLKKSRSSDSSLTDPNNPTWGWSWLERWMGARPWETRSINDYNNRAAIKSVNSRAMSTGEATRRSYSNRPSSAGPNNTRRPLVSSYWTFTHAEGLKQQPRSPSSPSSASNCSAGDDDTRSVFSIRSEKPHFRRHSIAGSLMPTSTNSPKAAAKFQFYRNGPAFEKGSVMAGHTAKKSLSFQGSPSGPRRLHGPPKVENWSISKGLGGFLKRNM</sequence>
<keyword evidence="5" id="KW-1185">Reference proteome</keyword>
<evidence type="ECO:0000256" key="2">
    <source>
        <dbReference type="ARBA" id="ARBA00024341"/>
    </source>
</evidence>
<feature type="compositionally biased region" description="Polar residues" evidence="3">
    <location>
        <begin position="303"/>
        <end position="329"/>
    </location>
</feature>
<dbReference type="EMBL" id="JAXIOK010000009">
    <property type="protein sequence ID" value="KAK4761733.1"/>
    <property type="molecule type" value="Genomic_DNA"/>
</dbReference>
<accession>A0AAN7Q968</accession>
<comment type="similarity">
    <text evidence="2">Belongs to the IQD family.</text>
</comment>
<dbReference type="PROSITE" id="PS50096">
    <property type="entry name" value="IQ"/>
    <property type="match status" value="1"/>
</dbReference>
<proteinExistence type="inferred from homology"/>
<evidence type="ECO:0000313" key="4">
    <source>
        <dbReference type="EMBL" id="KAK4761733.1"/>
    </source>
</evidence>
<dbReference type="Proteomes" id="UP001345219">
    <property type="component" value="Chromosome 23"/>
</dbReference>
<dbReference type="AlphaFoldDB" id="A0AAN7Q968"/>
<feature type="compositionally biased region" description="Polar residues" evidence="3">
    <location>
        <begin position="248"/>
        <end position="265"/>
    </location>
</feature>
<evidence type="ECO:0000256" key="3">
    <source>
        <dbReference type="SAM" id="MobiDB-lite"/>
    </source>
</evidence>
<reference evidence="4 5" key="1">
    <citation type="journal article" date="2023" name="Hortic Res">
        <title>Pangenome of water caltrop reveals structural variations and asymmetric subgenome divergence after allopolyploidization.</title>
        <authorList>
            <person name="Zhang X."/>
            <person name="Chen Y."/>
            <person name="Wang L."/>
            <person name="Yuan Y."/>
            <person name="Fang M."/>
            <person name="Shi L."/>
            <person name="Lu R."/>
            <person name="Comes H.P."/>
            <person name="Ma Y."/>
            <person name="Chen Y."/>
            <person name="Huang G."/>
            <person name="Zhou Y."/>
            <person name="Zheng Z."/>
            <person name="Qiu Y."/>
        </authorList>
    </citation>
    <scope>NUCLEOTIDE SEQUENCE [LARGE SCALE GENOMIC DNA]</scope>
    <source>
        <tissue evidence="4">Roots</tissue>
    </source>
</reference>
<gene>
    <name evidence="4" type="ORF">SAY87_029617</name>
</gene>
<feature type="region of interest" description="Disordered" evidence="3">
    <location>
        <begin position="303"/>
        <end position="331"/>
    </location>
</feature>
<evidence type="ECO:0008006" key="6">
    <source>
        <dbReference type="Google" id="ProtNLM"/>
    </source>
</evidence>
<feature type="region of interest" description="Disordered" evidence="3">
    <location>
        <begin position="427"/>
        <end position="447"/>
    </location>
</feature>
<feature type="region of interest" description="Disordered" evidence="3">
    <location>
        <begin position="343"/>
        <end position="369"/>
    </location>
</feature>
<keyword evidence="1" id="KW-0112">Calmodulin-binding</keyword>
<dbReference type="PANTHER" id="PTHR32295:SF216">
    <property type="entry name" value="PROTEIN IQ-DOMAIN 3"/>
    <property type="match status" value="1"/>
</dbReference>
<comment type="caution">
    <text evidence="4">The sequence shown here is derived from an EMBL/GenBank/DDBJ whole genome shotgun (WGS) entry which is preliminary data.</text>
</comment>
<organism evidence="4 5">
    <name type="scientific">Trapa incisa</name>
    <dbReference type="NCBI Taxonomy" id="236973"/>
    <lineage>
        <taxon>Eukaryota</taxon>
        <taxon>Viridiplantae</taxon>
        <taxon>Streptophyta</taxon>
        <taxon>Embryophyta</taxon>
        <taxon>Tracheophyta</taxon>
        <taxon>Spermatophyta</taxon>
        <taxon>Magnoliopsida</taxon>
        <taxon>eudicotyledons</taxon>
        <taxon>Gunneridae</taxon>
        <taxon>Pentapetalae</taxon>
        <taxon>rosids</taxon>
        <taxon>malvids</taxon>
        <taxon>Myrtales</taxon>
        <taxon>Lythraceae</taxon>
        <taxon>Trapa</taxon>
    </lineage>
</organism>
<protein>
    <recommendedName>
        <fullName evidence="6">DUF4005 domain-containing protein</fullName>
    </recommendedName>
</protein>
<evidence type="ECO:0000256" key="1">
    <source>
        <dbReference type="ARBA" id="ARBA00022860"/>
    </source>
</evidence>